<comment type="caution">
    <text evidence="1">The sequence shown here is derived from an EMBL/GenBank/DDBJ whole genome shotgun (WGS) entry which is preliminary data.</text>
</comment>
<dbReference type="Proteomes" id="UP000091857">
    <property type="component" value="Chromosome 14"/>
</dbReference>
<organism evidence="1 2">
    <name type="scientific">Manihot esculenta</name>
    <name type="common">Cassava</name>
    <name type="synonym">Jatropha manihot</name>
    <dbReference type="NCBI Taxonomy" id="3983"/>
    <lineage>
        <taxon>Eukaryota</taxon>
        <taxon>Viridiplantae</taxon>
        <taxon>Streptophyta</taxon>
        <taxon>Embryophyta</taxon>
        <taxon>Tracheophyta</taxon>
        <taxon>Spermatophyta</taxon>
        <taxon>Magnoliopsida</taxon>
        <taxon>eudicotyledons</taxon>
        <taxon>Gunneridae</taxon>
        <taxon>Pentapetalae</taxon>
        <taxon>rosids</taxon>
        <taxon>fabids</taxon>
        <taxon>Malpighiales</taxon>
        <taxon>Euphorbiaceae</taxon>
        <taxon>Crotonoideae</taxon>
        <taxon>Manihoteae</taxon>
        <taxon>Manihot</taxon>
    </lineage>
</organism>
<dbReference type="EMBL" id="CM004400">
    <property type="protein sequence ID" value="KAG8639532.1"/>
    <property type="molecule type" value="Genomic_DNA"/>
</dbReference>
<keyword evidence="2" id="KW-1185">Reference proteome</keyword>
<accession>A0ACB7GH07</accession>
<name>A0ACB7GH07_MANES</name>
<proteinExistence type="predicted"/>
<gene>
    <name evidence="1" type="ORF">MANES_14G153000v8</name>
</gene>
<evidence type="ECO:0000313" key="2">
    <source>
        <dbReference type="Proteomes" id="UP000091857"/>
    </source>
</evidence>
<protein>
    <submittedName>
        <fullName evidence="1">Uncharacterized protein</fullName>
    </submittedName>
</protein>
<reference evidence="2" key="1">
    <citation type="journal article" date="2016" name="Nat. Biotechnol.">
        <title>Sequencing wild and cultivated cassava and related species reveals extensive interspecific hybridization and genetic diversity.</title>
        <authorList>
            <person name="Bredeson J.V."/>
            <person name="Lyons J.B."/>
            <person name="Prochnik S.E."/>
            <person name="Wu G.A."/>
            <person name="Ha C.M."/>
            <person name="Edsinger-Gonzales E."/>
            <person name="Grimwood J."/>
            <person name="Schmutz J."/>
            <person name="Rabbi I.Y."/>
            <person name="Egesi C."/>
            <person name="Nauluvula P."/>
            <person name="Lebot V."/>
            <person name="Ndunguru J."/>
            <person name="Mkamilo G."/>
            <person name="Bart R.S."/>
            <person name="Setter T.L."/>
            <person name="Gleadow R.M."/>
            <person name="Kulakow P."/>
            <person name="Ferguson M.E."/>
            <person name="Rounsley S."/>
            <person name="Rokhsar D.S."/>
        </authorList>
    </citation>
    <scope>NUCLEOTIDE SEQUENCE [LARGE SCALE GENOMIC DNA]</scope>
    <source>
        <strain evidence="2">cv. AM560-2</strain>
    </source>
</reference>
<evidence type="ECO:0000313" key="1">
    <source>
        <dbReference type="EMBL" id="KAG8639532.1"/>
    </source>
</evidence>
<sequence length="334" mass="38029">MMVANSFDLWQKDAFFSAAEEVQESADVMQSAYRMWIREKKEGSNPEYLDELSRDLQTALGTAKWQLEEFERAVRLSHGHRSDDIAASRHKQFVAAIESQIADVEAALREAFSEEGKQPLQWVTLNKEECDDLALFLSGTPQNPQIGKDKSTEHRLVECPLMEIRHMRKDVEHNLNATCSAGSYNEKDVNDVVTINKHDEFIIDLEGRETSRMKDDIICQSDKTIGARRTWGSPNVDALKIVIAEESEHRNGSMPRIEATPKEKGSKRLFWKPRSGEYSRAKGSSYMFNQLFGQVGGFQRQASSNLQFSCSVQLTLALMLSIFLIGKFFIIFNF</sequence>